<keyword evidence="3 6" id="KW-0732">Signal</keyword>
<evidence type="ECO:0000256" key="5">
    <source>
        <dbReference type="ARBA" id="ARBA00023180"/>
    </source>
</evidence>
<sequence>MIFAAIYIILPLLDVLLSADESYFSSNRLDCVKANELCLKEPGCSTKYRTMRQCVAGRETNFSMVTGMEAKDECRLALDALKQSPLYNCRCKRGMKKEKNCLRIYWGIYQHLQGNDLLEDSPYEPVNSRLSDIFRLAPIYSGRFCCFYTLPRAYPALLSAAQVFDASLDTKHRSSFHFSGSGSTVLGKRSLNEFTLRSQPPFPTIKALCTAVLFWESPSRNTKAFHVGNSTLAVLKQELLVQIKQAKEASGYHFPAPLSLFWGFCSAKLSSILLEQAAAQGDFSYES</sequence>
<evidence type="ECO:0000256" key="2">
    <source>
        <dbReference type="ARBA" id="ARBA00022475"/>
    </source>
</evidence>
<reference evidence="8 9" key="1">
    <citation type="submission" date="2018-10" db="EMBL/GenBank/DDBJ databases">
        <title>Genome assembly for a Yunnan-Guizhou Plateau 3E fish, Anabarilius grahami (Regan), and its evolutionary and genetic applications.</title>
        <authorList>
            <person name="Jiang W."/>
        </authorList>
    </citation>
    <scope>NUCLEOTIDE SEQUENCE [LARGE SCALE GENOMIC DNA]</scope>
    <source>
        <strain evidence="8">AG-KIZ</strain>
        <tissue evidence="8">Muscle</tissue>
    </source>
</reference>
<keyword evidence="9" id="KW-1185">Reference proteome</keyword>
<accession>A0A3N0XYE8</accession>
<dbReference type="GO" id="GO:0038023">
    <property type="term" value="F:signaling receptor activity"/>
    <property type="evidence" value="ECO:0007669"/>
    <property type="project" value="InterPro"/>
</dbReference>
<dbReference type="GO" id="GO:0043235">
    <property type="term" value="C:receptor complex"/>
    <property type="evidence" value="ECO:0007669"/>
    <property type="project" value="TreeGrafter"/>
</dbReference>
<comment type="caution">
    <text evidence="8">The sequence shown here is derived from an EMBL/GenBank/DDBJ whole genome shotgun (WGS) entry which is preliminary data.</text>
</comment>
<dbReference type="OrthoDB" id="9435188at2759"/>
<dbReference type="PANTHER" id="PTHR10269">
    <property type="entry name" value="GDNF RECEPTOR ALPHA"/>
    <property type="match status" value="1"/>
</dbReference>
<protein>
    <submittedName>
        <fullName evidence="8">GDNF family receptor alpha-1</fullName>
    </submittedName>
</protein>
<keyword evidence="4" id="KW-0472">Membrane</keyword>
<evidence type="ECO:0000259" key="7">
    <source>
        <dbReference type="SMART" id="SM00907"/>
    </source>
</evidence>
<dbReference type="PANTHER" id="PTHR10269:SF3">
    <property type="entry name" value="GDNF FAMILY RECEPTOR ALPHA-1"/>
    <property type="match status" value="1"/>
</dbReference>
<feature type="signal peptide" evidence="6">
    <location>
        <begin position="1"/>
        <end position="19"/>
    </location>
</feature>
<dbReference type="InterPro" id="IPR016017">
    <property type="entry name" value="GDNF/GAS1"/>
</dbReference>
<organism evidence="8 9">
    <name type="scientific">Anabarilius grahami</name>
    <name type="common">Kanglang fish</name>
    <name type="synonym">Barilius grahami</name>
    <dbReference type="NCBI Taxonomy" id="495550"/>
    <lineage>
        <taxon>Eukaryota</taxon>
        <taxon>Metazoa</taxon>
        <taxon>Chordata</taxon>
        <taxon>Craniata</taxon>
        <taxon>Vertebrata</taxon>
        <taxon>Euteleostomi</taxon>
        <taxon>Actinopterygii</taxon>
        <taxon>Neopterygii</taxon>
        <taxon>Teleostei</taxon>
        <taxon>Ostariophysi</taxon>
        <taxon>Cypriniformes</taxon>
        <taxon>Xenocyprididae</taxon>
        <taxon>Xenocypridinae</taxon>
        <taxon>Xenocypridinae incertae sedis</taxon>
        <taxon>Anabarilius</taxon>
    </lineage>
</organism>
<evidence type="ECO:0000256" key="4">
    <source>
        <dbReference type="ARBA" id="ARBA00023136"/>
    </source>
</evidence>
<dbReference type="AlphaFoldDB" id="A0A3N0XYE8"/>
<evidence type="ECO:0000313" key="9">
    <source>
        <dbReference type="Proteomes" id="UP000281406"/>
    </source>
</evidence>
<dbReference type="EMBL" id="RJVU01057857">
    <property type="protein sequence ID" value="ROK15656.1"/>
    <property type="molecule type" value="Genomic_DNA"/>
</dbReference>
<name>A0A3N0XYE8_ANAGA</name>
<evidence type="ECO:0000256" key="3">
    <source>
        <dbReference type="ARBA" id="ARBA00022729"/>
    </source>
</evidence>
<comment type="subcellular location">
    <subcellularLocation>
        <location evidence="1">Cell membrane</location>
    </subcellularLocation>
</comment>
<gene>
    <name evidence="8" type="ORF">DPX16_9960</name>
</gene>
<dbReference type="GO" id="GO:0009897">
    <property type="term" value="C:external side of plasma membrane"/>
    <property type="evidence" value="ECO:0007669"/>
    <property type="project" value="TreeGrafter"/>
</dbReference>
<dbReference type="GO" id="GO:0007399">
    <property type="term" value="P:nervous system development"/>
    <property type="evidence" value="ECO:0007669"/>
    <property type="project" value="TreeGrafter"/>
</dbReference>
<dbReference type="Pfam" id="PF02351">
    <property type="entry name" value="GDNF"/>
    <property type="match status" value="1"/>
</dbReference>
<evidence type="ECO:0000256" key="1">
    <source>
        <dbReference type="ARBA" id="ARBA00004236"/>
    </source>
</evidence>
<feature type="chain" id="PRO_5018318199" evidence="6">
    <location>
        <begin position="20"/>
        <end position="287"/>
    </location>
</feature>
<feature type="domain" description="GDNF/GAS1" evidence="7">
    <location>
        <begin position="31"/>
        <end position="113"/>
    </location>
</feature>
<keyword evidence="2" id="KW-1003">Cell membrane</keyword>
<dbReference type="InterPro" id="IPR003438">
    <property type="entry name" value="GDNF_rcpt"/>
</dbReference>
<dbReference type="Proteomes" id="UP000281406">
    <property type="component" value="Unassembled WGS sequence"/>
</dbReference>
<dbReference type="SMART" id="SM00907">
    <property type="entry name" value="GDNF"/>
    <property type="match status" value="1"/>
</dbReference>
<evidence type="ECO:0000313" key="8">
    <source>
        <dbReference type="EMBL" id="ROK15656.1"/>
    </source>
</evidence>
<keyword evidence="5" id="KW-0325">Glycoprotein</keyword>
<proteinExistence type="predicted"/>
<keyword evidence="8" id="KW-0675">Receptor</keyword>
<evidence type="ECO:0000256" key="6">
    <source>
        <dbReference type="SAM" id="SignalP"/>
    </source>
</evidence>